<dbReference type="AlphaFoldDB" id="A0AAU8JK37"/>
<protein>
    <submittedName>
        <fullName evidence="1">Uncharacterized protein</fullName>
    </submittedName>
</protein>
<gene>
    <name evidence="1" type="ORF">ABWT76_001254</name>
</gene>
<organism evidence="1">
    <name type="scientific">Planktothricoides raciborskii GIHE-MW2</name>
    <dbReference type="NCBI Taxonomy" id="2792601"/>
    <lineage>
        <taxon>Bacteria</taxon>
        <taxon>Bacillati</taxon>
        <taxon>Cyanobacteriota</taxon>
        <taxon>Cyanophyceae</taxon>
        <taxon>Oscillatoriophycideae</taxon>
        <taxon>Oscillatoriales</taxon>
        <taxon>Oscillatoriaceae</taxon>
        <taxon>Planktothricoides</taxon>
    </lineage>
</organism>
<proteinExistence type="predicted"/>
<accession>A0AAU8JK37</accession>
<sequence>MTIPQNYPNAPDVSAEDYLVVGLATCFVRNDGEIIEVKVIEPIPSAALEAIMKGVPTSYLMACATTLGNLLDGEVVKMPADFPPDTQISEDFTTRAIAAVRTYRRRPEATAFIPVGSTYQKFNYSLERKRVLNAENIVSTEDNVKQHAYTHQVL</sequence>
<dbReference type="RefSeq" id="WP_054468232.1">
    <property type="nucleotide sequence ID" value="NZ_CP159837.1"/>
</dbReference>
<name>A0AAU8JK37_9CYAN</name>
<reference evidence="1" key="1">
    <citation type="submission" date="2024-07" db="EMBL/GenBank/DDBJ databases">
        <authorList>
            <person name="Kim Y.J."/>
            <person name="Jeong J.Y."/>
        </authorList>
    </citation>
    <scope>NUCLEOTIDE SEQUENCE</scope>
    <source>
        <strain evidence="1">GIHE-MW2</strain>
    </source>
</reference>
<dbReference type="EMBL" id="CP159837">
    <property type="protein sequence ID" value="XCM38405.1"/>
    <property type="molecule type" value="Genomic_DNA"/>
</dbReference>
<evidence type="ECO:0000313" key="1">
    <source>
        <dbReference type="EMBL" id="XCM38405.1"/>
    </source>
</evidence>